<feature type="binding site" evidence="8">
    <location>
        <position position="133"/>
    </location>
    <ligand>
        <name>Mg(2+)</name>
        <dbReference type="ChEBI" id="CHEBI:18420"/>
        <label>2</label>
    </ligand>
</feature>
<dbReference type="InterPro" id="IPR016188">
    <property type="entry name" value="PurM-like_N"/>
</dbReference>
<evidence type="ECO:0000256" key="2">
    <source>
        <dbReference type="ARBA" id="ARBA00022598"/>
    </source>
</evidence>
<keyword evidence="2 8" id="KW-0436">Ligase</keyword>
<dbReference type="NCBIfam" id="NF002290">
    <property type="entry name" value="PRK01213.1"/>
    <property type="match status" value="1"/>
</dbReference>
<feature type="binding site" evidence="8">
    <location>
        <position position="550"/>
    </location>
    <ligand>
        <name>Mg(2+)</name>
        <dbReference type="ChEBI" id="CHEBI:18420"/>
        <label>1</label>
    </ligand>
</feature>
<sequence>MTALNVLNDTVAKATAEPDTAQPYAELGLKDDEYARIKEILGRRPTDAELTMYSVMWSEHCSYKSSKVHLRYFGETTTEEMNSKILAGIGENAGVVDVGDGNAVTFRVESHNHPSYVEPHQGAATGVGGIVRDIMAMGARPIAVMDQLRFGPADAPDTQRVLSGVVEGISHYGNSLGLPNIGGETVFDPTYAGNPLVNALCVGTLKVEDLKLAFASGKGNKVMLFGSRTGLDGIGGVSVLASDTFEDGAERKLPAVQVGDPFAEKVLIECCLDLYRAGVVVGIQDLGGAGLACATSELAASGDGGMRVNLDAVPLRAKNMTAAEILASESQERMCAVVAPENVERFREICAHWDVTCAEIGEVTEGDHLVISHGGEIVVDAPAATIADEAPVYERPFARPQWQDAVQEEAAVPAPSDVAATLRQMVSSPALCSRAYITNQYDRYVRGNTVKAQNSDAGVLRIDEETGRGVAVSADASGRYTYLDPNTGARLALAEAYRNVAVTGARPVAVTNCLNFGSPENPDVMWQFREAVHGLADGSKELGIPVSGGNVSFYNQTGETPILPTPVVGVLGVIEDVHHAIGHDLGTVPEDEVLYVLGATEAEFGGSIYQQVTTGELKGMPPRVDLANEERLADFFVSNTLLTAAHDVSEGGLAQSLVEMALRSGRGLDLDLSGVHADLHVALFSESASRAVVATTGDRADSLERRAAEAGVPCLRIGGTAEGRTLRIGGVDSADSAALEVSLDELREAWEATLPELFGHAVGANSVVE</sequence>
<comment type="pathway">
    <text evidence="8">Purine metabolism; IMP biosynthesis via de novo pathway; 5-amino-1-(5-phospho-D-ribosyl)imidazole from N(2)-formyl-N(1)-(5-phospho-D-ribosyl)glycinamide: step 1/2.</text>
</comment>
<dbReference type="CDD" id="cd02204">
    <property type="entry name" value="PurL_repeat2"/>
    <property type="match status" value="1"/>
</dbReference>
<dbReference type="InterPro" id="IPR010918">
    <property type="entry name" value="PurM-like_C_dom"/>
</dbReference>
<evidence type="ECO:0000259" key="11">
    <source>
        <dbReference type="Pfam" id="PF18072"/>
    </source>
</evidence>
<dbReference type="Pfam" id="PF02769">
    <property type="entry name" value="AIRS_C"/>
    <property type="match status" value="2"/>
</dbReference>
<dbReference type="CDD" id="cd02203">
    <property type="entry name" value="PurL_repeat1"/>
    <property type="match status" value="1"/>
</dbReference>
<proteinExistence type="inferred from homology"/>
<feature type="binding site" evidence="8">
    <location>
        <position position="132"/>
    </location>
    <ligand>
        <name>substrate</name>
    </ligand>
</feature>
<evidence type="ECO:0000259" key="10">
    <source>
        <dbReference type="Pfam" id="PF02769"/>
    </source>
</evidence>
<keyword evidence="7 8" id="KW-0460">Magnesium</keyword>
<evidence type="ECO:0000256" key="1">
    <source>
        <dbReference type="ARBA" id="ARBA00022490"/>
    </source>
</evidence>
<dbReference type="SUPFAM" id="SSF55326">
    <property type="entry name" value="PurM N-terminal domain-like"/>
    <property type="match status" value="2"/>
</dbReference>
<reference evidence="12 13" key="1">
    <citation type="submission" date="2015-10" db="EMBL/GenBank/DDBJ databases">
        <title>Corynebacteirum lowii and Corynebacterium oculi species nova, derived from human clinical disease and and emended description of Corynebacterium mastiditis.</title>
        <authorList>
            <person name="Bernard K."/>
            <person name="Pacheco A.L."/>
            <person name="Mcdougall C."/>
            <person name="Burtx T."/>
            <person name="Weibe D."/>
            <person name="Tyler S."/>
            <person name="Olson A.B."/>
            <person name="Cnockaert M."/>
            <person name="Eguchi H."/>
            <person name="Kuwahara T."/>
            <person name="Nakayama-Imaohji H."/>
            <person name="Boudewijins M."/>
            <person name="Van Hoecke F."/>
            <person name="Bernier A.-M."/>
            <person name="Vandamme P."/>
        </authorList>
    </citation>
    <scope>NUCLEOTIDE SEQUENCE [LARGE SCALE GENOMIC DNA]</scope>
    <source>
        <strain evidence="12 13">NML 130210</strain>
    </source>
</reference>
<comment type="similarity">
    <text evidence="8">Belongs to the FGAMS family.</text>
</comment>
<dbReference type="InterPro" id="IPR036921">
    <property type="entry name" value="PurM-like_N_sf"/>
</dbReference>
<feature type="domain" description="PurM-like N-terminal" evidence="9">
    <location>
        <begin position="455"/>
        <end position="573"/>
    </location>
</feature>
<feature type="binding site" evidence="8">
    <location>
        <position position="63"/>
    </location>
    <ligand>
        <name>ATP</name>
        <dbReference type="ChEBI" id="CHEBI:30616"/>
    </ligand>
</feature>
<dbReference type="PANTHER" id="PTHR43555">
    <property type="entry name" value="PHOSPHORIBOSYLFORMYLGLYCINAMIDINE SYNTHASE SUBUNIT PURL"/>
    <property type="match status" value="1"/>
</dbReference>
<comment type="caution">
    <text evidence="12">The sequence shown here is derived from an EMBL/GenBank/DDBJ whole genome shotgun (WGS) entry which is preliminary data.</text>
</comment>
<evidence type="ECO:0000256" key="8">
    <source>
        <dbReference type="HAMAP-Rule" id="MF_00420"/>
    </source>
</evidence>
<feature type="domain" description="PurM-like C-terminal" evidence="10">
    <location>
        <begin position="591"/>
        <end position="726"/>
    </location>
</feature>
<dbReference type="UniPathway" id="UPA00074">
    <property type="reaction ID" value="UER00128"/>
</dbReference>
<keyword evidence="13" id="KW-1185">Reference proteome</keyword>
<name>A0A0N8VZ73_9CORY</name>
<feature type="domain" description="PurM-like N-terminal" evidence="9">
    <location>
        <begin position="90"/>
        <end position="204"/>
    </location>
</feature>
<evidence type="ECO:0000256" key="7">
    <source>
        <dbReference type="ARBA" id="ARBA00022842"/>
    </source>
</evidence>
<evidence type="ECO:0000256" key="3">
    <source>
        <dbReference type="ARBA" id="ARBA00022723"/>
    </source>
</evidence>
<comment type="subcellular location">
    <subcellularLocation>
        <location evidence="8">Cytoplasm</location>
    </subcellularLocation>
</comment>
<dbReference type="EC" id="6.3.5.3" evidence="8"/>
<gene>
    <name evidence="8 12" type="primary">purL</name>
    <name evidence="12" type="ORF">Cocul_02070</name>
</gene>
<keyword evidence="5 8" id="KW-0658">Purine biosynthesis</keyword>
<keyword evidence="3 8" id="KW-0479">Metal-binding</keyword>
<feature type="domain" description="PurM-like C-terminal" evidence="10">
    <location>
        <begin position="218"/>
        <end position="371"/>
    </location>
</feature>
<evidence type="ECO:0000256" key="5">
    <source>
        <dbReference type="ARBA" id="ARBA00022755"/>
    </source>
</evidence>
<feature type="binding site" evidence="8">
    <location>
        <position position="552"/>
    </location>
    <ligand>
        <name>substrate</name>
    </ligand>
</feature>
<feature type="binding site" evidence="8">
    <location>
        <position position="109"/>
    </location>
    <ligand>
        <name>Mg(2+)</name>
        <dbReference type="ChEBI" id="CHEBI:18420"/>
        <label>1</label>
    </ligand>
</feature>
<feature type="active site" evidence="8">
    <location>
        <position position="60"/>
    </location>
</feature>
<dbReference type="RefSeq" id="WP_055123144.1">
    <property type="nucleotide sequence ID" value="NZ_LKST01000004.1"/>
</dbReference>
<dbReference type="Pfam" id="PF00586">
    <property type="entry name" value="AIRS"/>
    <property type="match status" value="2"/>
</dbReference>
<comment type="function">
    <text evidence="8">Part of the phosphoribosylformylglycinamidine synthase complex involved in the purines biosynthetic pathway. Catalyzes the ATP-dependent conversion of formylglycinamide ribonucleotide (FGAR) and glutamine to yield formylglycinamidine ribonucleotide (FGAM) and glutamate. The FGAM synthase complex is composed of three subunits. PurQ produces an ammonia molecule by converting glutamine to glutamate. PurL transfers the ammonia molecule to FGAR to form FGAM in an ATP-dependent manner. PurS interacts with PurQ and PurL and is thought to assist in the transfer of the ammonia molecule from PurQ to PurL.</text>
</comment>
<feature type="domain" description="Phosphoribosylformylglycinamidine synthase linker" evidence="11">
    <location>
        <begin position="20"/>
        <end position="64"/>
    </location>
</feature>
<dbReference type="Gene3D" id="3.30.1330.10">
    <property type="entry name" value="PurM-like, N-terminal domain"/>
    <property type="match status" value="2"/>
</dbReference>
<dbReference type="GO" id="GO:0006189">
    <property type="term" value="P:'de novo' IMP biosynthetic process"/>
    <property type="evidence" value="ECO:0007669"/>
    <property type="project" value="UniProtKB-UniRule"/>
</dbReference>
<evidence type="ECO:0000256" key="6">
    <source>
        <dbReference type="ARBA" id="ARBA00022840"/>
    </source>
</evidence>
<evidence type="ECO:0000313" key="13">
    <source>
        <dbReference type="Proteomes" id="UP000050517"/>
    </source>
</evidence>
<dbReference type="STRING" id="1544416.Cocul_02070"/>
<dbReference type="FunFam" id="3.30.1330.10:FF:000004">
    <property type="entry name" value="Phosphoribosylformylglycinamidine synthase subunit PurL"/>
    <property type="match status" value="1"/>
</dbReference>
<dbReference type="PIRSF" id="PIRSF001587">
    <property type="entry name" value="FGAM_synthase_II"/>
    <property type="match status" value="1"/>
</dbReference>
<dbReference type="GO" id="GO:0005737">
    <property type="term" value="C:cytoplasm"/>
    <property type="evidence" value="ECO:0007669"/>
    <property type="project" value="UniProtKB-SubCell"/>
</dbReference>
<comment type="subunit">
    <text evidence="8">Monomer. Part of the FGAM synthase complex composed of 1 PurL, 1 PurQ and 2 PurS subunits.</text>
</comment>
<dbReference type="InterPro" id="IPR010074">
    <property type="entry name" value="PRibForGlyAmidine_synth_PurL"/>
</dbReference>
<dbReference type="HAMAP" id="MF_00420">
    <property type="entry name" value="PurL_2"/>
    <property type="match status" value="1"/>
</dbReference>
<dbReference type="GO" id="GO:0000287">
    <property type="term" value="F:magnesium ion binding"/>
    <property type="evidence" value="ECO:0007669"/>
    <property type="project" value="UniProtKB-UniRule"/>
</dbReference>
<dbReference type="GO" id="GO:0005524">
    <property type="term" value="F:ATP binding"/>
    <property type="evidence" value="ECO:0007669"/>
    <property type="project" value="UniProtKB-UniRule"/>
</dbReference>
<feature type="binding site" evidence="8">
    <location>
        <begin position="329"/>
        <end position="331"/>
    </location>
    <ligand>
        <name>substrate</name>
    </ligand>
</feature>
<protein>
    <recommendedName>
        <fullName evidence="8">Phosphoribosylformylglycinamidine synthase subunit PurL</fullName>
        <shortName evidence="8">FGAM synthase</shortName>
        <ecNumber evidence="8">6.3.5.3</ecNumber>
    </recommendedName>
    <alternativeName>
        <fullName evidence="8">Formylglycinamide ribonucleotide amidotransferase subunit II</fullName>
        <shortName evidence="8">FGAR amidotransferase II</shortName>
        <shortName evidence="8">FGAR-AT II</shortName>
    </alternativeName>
    <alternativeName>
        <fullName evidence="8">Glutamine amidotransferase PurL</fullName>
    </alternativeName>
    <alternativeName>
        <fullName evidence="8">Phosphoribosylformylglycinamidine synthase subunit II</fullName>
    </alternativeName>
</protein>
<keyword evidence="1 8" id="KW-0963">Cytoplasm</keyword>
<dbReference type="GO" id="GO:0004642">
    <property type="term" value="F:phosphoribosylformylglycinamidine synthase activity"/>
    <property type="evidence" value="ECO:0007669"/>
    <property type="project" value="UniProtKB-UniRule"/>
</dbReference>
<dbReference type="Pfam" id="PF18072">
    <property type="entry name" value="FGAR-AT_linker"/>
    <property type="match status" value="1"/>
</dbReference>
<comment type="caution">
    <text evidence="8">Lacks conserved residue(s) required for the propagation of feature annotation.</text>
</comment>
<dbReference type="Gene3D" id="3.90.650.10">
    <property type="entry name" value="PurM-like C-terminal domain"/>
    <property type="match status" value="2"/>
</dbReference>
<accession>A0A0N8VZ73</accession>
<dbReference type="InterPro" id="IPR036676">
    <property type="entry name" value="PurM-like_C_sf"/>
</dbReference>
<dbReference type="EMBL" id="LKST01000004">
    <property type="protein sequence ID" value="KQB83098.1"/>
    <property type="molecule type" value="Genomic_DNA"/>
</dbReference>
<dbReference type="Proteomes" id="UP000050517">
    <property type="component" value="Unassembled WGS sequence"/>
</dbReference>
<comment type="catalytic activity">
    <reaction evidence="8">
        <text>N(2)-formyl-N(1)-(5-phospho-beta-D-ribosyl)glycinamide + L-glutamine + ATP + H2O = 2-formamido-N(1)-(5-O-phospho-beta-D-ribosyl)acetamidine + L-glutamate + ADP + phosphate + H(+)</text>
        <dbReference type="Rhea" id="RHEA:17129"/>
        <dbReference type="ChEBI" id="CHEBI:15377"/>
        <dbReference type="ChEBI" id="CHEBI:15378"/>
        <dbReference type="ChEBI" id="CHEBI:29985"/>
        <dbReference type="ChEBI" id="CHEBI:30616"/>
        <dbReference type="ChEBI" id="CHEBI:43474"/>
        <dbReference type="ChEBI" id="CHEBI:58359"/>
        <dbReference type="ChEBI" id="CHEBI:147286"/>
        <dbReference type="ChEBI" id="CHEBI:147287"/>
        <dbReference type="ChEBI" id="CHEBI:456216"/>
        <dbReference type="EC" id="6.3.5.3"/>
    </reaction>
</comment>
<feature type="binding site" evidence="8">
    <location>
        <position position="512"/>
    </location>
    <ligand>
        <name>ATP</name>
        <dbReference type="ChEBI" id="CHEBI:30616"/>
    </ligand>
</feature>
<dbReference type="InterPro" id="IPR041609">
    <property type="entry name" value="PurL_linker"/>
</dbReference>
<feature type="binding site" evidence="8">
    <location>
        <begin position="110"/>
        <end position="113"/>
    </location>
    <ligand>
        <name>substrate</name>
    </ligand>
</feature>
<feature type="binding site" evidence="8">
    <location>
        <position position="549"/>
    </location>
    <ligand>
        <name>ATP</name>
        <dbReference type="ChEBI" id="CHEBI:30616"/>
    </ligand>
</feature>
<feature type="binding site" evidence="8">
    <location>
        <position position="107"/>
    </location>
    <ligand>
        <name>ATP</name>
        <dbReference type="ChEBI" id="CHEBI:30616"/>
    </ligand>
</feature>
<evidence type="ECO:0000259" key="9">
    <source>
        <dbReference type="Pfam" id="PF00586"/>
    </source>
</evidence>
<keyword evidence="6 8" id="KW-0067">ATP-binding</keyword>
<feature type="binding site" evidence="8">
    <location>
        <position position="257"/>
    </location>
    <ligand>
        <name>substrate</name>
    </ligand>
</feature>
<organism evidence="12 13">
    <name type="scientific">Corynebacterium oculi</name>
    <dbReference type="NCBI Taxonomy" id="1544416"/>
    <lineage>
        <taxon>Bacteria</taxon>
        <taxon>Bacillati</taxon>
        <taxon>Actinomycetota</taxon>
        <taxon>Actinomycetes</taxon>
        <taxon>Mycobacteriales</taxon>
        <taxon>Corynebacteriaceae</taxon>
        <taxon>Corynebacterium</taxon>
    </lineage>
</organism>
<evidence type="ECO:0000256" key="4">
    <source>
        <dbReference type="ARBA" id="ARBA00022741"/>
    </source>
</evidence>
<feature type="binding site" evidence="8">
    <location>
        <position position="285"/>
    </location>
    <ligand>
        <name>Mg(2+)</name>
        <dbReference type="ChEBI" id="CHEBI:18420"/>
        <label>2</label>
    </ligand>
</feature>
<dbReference type="OrthoDB" id="9804441at2"/>
<dbReference type="PANTHER" id="PTHR43555:SF1">
    <property type="entry name" value="PHOSPHORIBOSYLFORMYLGLYCINAMIDINE SYNTHASE SUBUNIT PURL"/>
    <property type="match status" value="1"/>
</dbReference>
<dbReference type="SUPFAM" id="SSF56042">
    <property type="entry name" value="PurM C-terminal domain-like"/>
    <property type="match status" value="2"/>
</dbReference>
<dbReference type="NCBIfam" id="TIGR01736">
    <property type="entry name" value="FGAM_synth_II"/>
    <property type="match status" value="1"/>
</dbReference>
<dbReference type="PATRIC" id="fig|1544416.3.peg.2065"/>
<dbReference type="AlphaFoldDB" id="A0A0N8VZ73"/>
<keyword evidence="4 8" id="KW-0547">Nucleotide-binding</keyword>
<evidence type="ECO:0000313" key="12">
    <source>
        <dbReference type="EMBL" id="KQB83098.1"/>
    </source>
</evidence>
<feature type="active site" description="Proton acceptor" evidence="8">
    <location>
        <position position="111"/>
    </location>
</feature>